<dbReference type="GO" id="GO:0035251">
    <property type="term" value="F:UDP-glucosyltransferase activity"/>
    <property type="evidence" value="ECO:0007669"/>
    <property type="project" value="InterPro"/>
</dbReference>
<dbReference type="STRING" id="3760.M5XNE1"/>
<dbReference type="InterPro" id="IPR035595">
    <property type="entry name" value="UDP_glycos_trans_CS"/>
</dbReference>
<sequence length="298" mass="32955">ICPPIPRSSVSPLLLIRDSLFSNIFLEDGPKLKNLNGVLINTFEGLEAEALHALNGGKVTFNDGFGLPPVFPVGPFVPCEFEKLQGDDDRDQLRNWLDDQHDGSVVNVSFGSRTALSGDQIREVGDGLVKSGFRFLWVVKEKLVEPEEEEEGNLVIGHDLVEKLKGRGLVVKSWVEQGEILGHRAVGGFVSHCGWNSVVEAAWHGVRVLAWPQQSDQKINAEVCGLGFWAKTWPWGGGENDKVVVNGEEIGDKIKELMQSEALRVQAARIEQEAKKTAEVGGCRGKMLKRLIDEWRKN</sequence>
<dbReference type="EMBL" id="CM007651">
    <property type="protein sequence ID" value="ONI30931.1"/>
    <property type="molecule type" value="Genomic_DNA"/>
</dbReference>
<keyword evidence="6" id="KW-1185">Reference proteome</keyword>
<dbReference type="InterPro" id="IPR050481">
    <property type="entry name" value="UDP-glycosyltransf_plant"/>
</dbReference>
<dbReference type="Proteomes" id="UP000006882">
    <property type="component" value="Chromosome G1"/>
</dbReference>
<dbReference type="Gene3D" id="3.40.50.2000">
    <property type="entry name" value="Glycogen Phosphorylase B"/>
    <property type="match status" value="2"/>
</dbReference>
<keyword evidence="2 4" id="KW-0328">Glycosyltransferase</keyword>
<feature type="non-terminal residue" evidence="5">
    <location>
        <position position="298"/>
    </location>
</feature>
<evidence type="ECO:0000256" key="4">
    <source>
        <dbReference type="RuleBase" id="RU003718"/>
    </source>
</evidence>
<evidence type="ECO:0000313" key="6">
    <source>
        <dbReference type="Proteomes" id="UP000006882"/>
    </source>
</evidence>
<proteinExistence type="inferred from homology"/>
<name>M5XNE1_PRUPE</name>
<accession>M5XNE1</accession>
<comment type="similarity">
    <text evidence="1 4">Belongs to the UDP-glycosyltransferase family.</text>
</comment>
<dbReference type="Gramene" id="ONI30931">
    <property type="protein sequence ID" value="ONI30931"/>
    <property type="gene ID" value="PRUPE_1G282300"/>
</dbReference>
<dbReference type="PROSITE" id="PS00375">
    <property type="entry name" value="UDPGT"/>
    <property type="match status" value="1"/>
</dbReference>
<dbReference type="CDD" id="cd03784">
    <property type="entry name" value="GT1_Gtf-like"/>
    <property type="match status" value="1"/>
</dbReference>
<dbReference type="InterPro" id="IPR002213">
    <property type="entry name" value="UDP_glucos_trans"/>
</dbReference>
<evidence type="ECO:0000313" key="5">
    <source>
        <dbReference type="EMBL" id="ONI30931.1"/>
    </source>
</evidence>
<evidence type="ECO:0000256" key="2">
    <source>
        <dbReference type="ARBA" id="ARBA00022676"/>
    </source>
</evidence>
<dbReference type="SUPFAM" id="SSF53756">
    <property type="entry name" value="UDP-Glycosyltransferase/glycogen phosphorylase"/>
    <property type="match status" value="1"/>
</dbReference>
<keyword evidence="3 4" id="KW-0808">Transferase</keyword>
<gene>
    <name evidence="5" type="ORF">PRUPE_1G282300</name>
</gene>
<dbReference type="AlphaFoldDB" id="M5XNE1"/>
<organism evidence="5 6">
    <name type="scientific">Prunus persica</name>
    <name type="common">Peach</name>
    <name type="synonym">Amygdalus persica</name>
    <dbReference type="NCBI Taxonomy" id="3760"/>
    <lineage>
        <taxon>Eukaryota</taxon>
        <taxon>Viridiplantae</taxon>
        <taxon>Streptophyta</taxon>
        <taxon>Embryophyta</taxon>
        <taxon>Tracheophyta</taxon>
        <taxon>Spermatophyta</taxon>
        <taxon>Magnoliopsida</taxon>
        <taxon>eudicotyledons</taxon>
        <taxon>Gunneridae</taxon>
        <taxon>Pentapetalae</taxon>
        <taxon>rosids</taxon>
        <taxon>fabids</taxon>
        <taxon>Rosales</taxon>
        <taxon>Rosaceae</taxon>
        <taxon>Amygdaloideae</taxon>
        <taxon>Amygdaleae</taxon>
        <taxon>Prunus</taxon>
    </lineage>
</organism>
<evidence type="ECO:0000256" key="3">
    <source>
        <dbReference type="ARBA" id="ARBA00022679"/>
    </source>
</evidence>
<dbReference type="OMA" id="IDEWRKN"/>
<dbReference type="PANTHER" id="PTHR48048:SF76">
    <property type="entry name" value="UDP-GLYCOSYLTRANSFERASE 708D1-LIKE"/>
    <property type="match status" value="1"/>
</dbReference>
<dbReference type="HOGENOM" id="CLU_001724_3_1_1"/>
<reference evidence="5 6" key="1">
    <citation type="journal article" date="2013" name="Nat. Genet.">
        <title>The high-quality draft genome of peach (Prunus persica) identifies unique patterns of genetic diversity, domestication and genome evolution.</title>
        <authorList>
            <consortium name="International Peach Genome Initiative"/>
            <person name="Verde I."/>
            <person name="Abbott A.G."/>
            <person name="Scalabrin S."/>
            <person name="Jung S."/>
            <person name="Shu S."/>
            <person name="Marroni F."/>
            <person name="Zhebentyayeva T."/>
            <person name="Dettori M.T."/>
            <person name="Grimwood J."/>
            <person name="Cattonaro F."/>
            <person name="Zuccolo A."/>
            <person name="Rossini L."/>
            <person name="Jenkins J."/>
            <person name="Vendramin E."/>
            <person name="Meisel L.A."/>
            <person name="Decroocq V."/>
            <person name="Sosinski B."/>
            <person name="Prochnik S."/>
            <person name="Mitros T."/>
            <person name="Policriti A."/>
            <person name="Cipriani G."/>
            <person name="Dondini L."/>
            <person name="Ficklin S."/>
            <person name="Goodstein D.M."/>
            <person name="Xuan P."/>
            <person name="Del Fabbro C."/>
            <person name="Aramini V."/>
            <person name="Copetti D."/>
            <person name="Gonzalez S."/>
            <person name="Horner D.S."/>
            <person name="Falchi R."/>
            <person name="Lucas S."/>
            <person name="Mica E."/>
            <person name="Maldonado J."/>
            <person name="Lazzari B."/>
            <person name="Bielenberg D."/>
            <person name="Pirona R."/>
            <person name="Miculan M."/>
            <person name="Barakat A."/>
            <person name="Testolin R."/>
            <person name="Stella A."/>
            <person name="Tartarini S."/>
            <person name="Tonutti P."/>
            <person name="Arus P."/>
            <person name="Orellana A."/>
            <person name="Wells C."/>
            <person name="Main D."/>
            <person name="Vizzotto G."/>
            <person name="Silva H."/>
            <person name="Salamini F."/>
            <person name="Schmutz J."/>
            <person name="Morgante M."/>
            <person name="Rokhsar D.S."/>
        </authorList>
    </citation>
    <scope>NUCLEOTIDE SEQUENCE [LARGE SCALE GENOMIC DNA]</scope>
    <source>
        <strain evidence="6">cv. Nemared</strain>
    </source>
</reference>
<dbReference type="Pfam" id="PF00201">
    <property type="entry name" value="UDPGT"/>
    <property type="match status" value="1"/>
</dbReference>
<dbReference type="PANTHER" id="PTHR48048">
    <property type="entry name" value="GLYCOSYLTRANSFERASE"/>
    <property type="match status" value="1"/>
</dbReference>
<protein>
    <submittedName>
        <fullName evidence="5">Uncharacterized protein</fullName>
    </submittedName>
</protein>
<dbReference type="eggNOG" id="KOG1192">
    <property type="taxonomic scope" value="Eukaryota"/>
</dbReference>
<evidence type="ECO:0000256" key="1">
    <source>
        <dbReference type="ARBA" id="ARBA00009995"/>
    </source>
</evidence>
<dbReference type="FunFam" id="3.40.50.2000:FF:000056">
    <property type="entry name" value="Glycosyltransferase"/>
    <property type="match status" value="1"/>
</dbReference>